<dbReference type="PANTHER" id="PTHR43630:SF1">
    <property type="entry name" value="POLY-BETA-1,6-N-ACETYL-D-GLUCOSAMINE SYNTHASE"/>
    <property type="match status" value="1"/>
</dbReference>
<dbReference type="EMBL" id="JAAIVJ010000016">
    <property type="protein sequence ID" value="NEY91935.1"/>
    <property type="molecule type" value="Genomic_DNA"/>
</dbReference>
<evidence type="ECO:0000256" key="4">
    <source>
        <dbReference type="SAM" id="Phobius"/>
    </source>
</evidence>
<feature type="transmembrane region" description="Helical" evidence="4">
    <location>
        <begin position="575"/>
        <end position="595"/>
    </location>
</feature>
<dbReference type="SUPFAM" id="SSF160246">
    <property type="entry name" value="EspE N-terminal domain-like"/>
    <property type="match status" value="1"/>
</dbReference>
<name>A0A6M0QWU9_9RHOB</name>
<evidence type="ECO:0000256" key="2">
    <source>
        <dbReference type="ARBA" id="ARBA00022676"/>
    </source>
</evidence>
<comment type="similarity">
    <text evidence="1">Belongs to the glycosyltransferase 2 family.</text>
</comment>
<keyword evidence="4" id="KW-0812">Transmembrane</keyword>
<dbReference type="InterPro" id="IPR037257">
    <property type="entry name" value="T2SS_E_N_sf"/>
</dbReference>
<dbReference type="Proteomes" id="UP000477782">
    <property type="component" value="Unassembled WGS sequence"/>
</dbReference>
<dbReference type="InterPro" id="IPR029044">
    <property type="entry name" value="Nucleotide-diphossugar_trans"/>
</dbReference>
<reference evidence="6 7" key="1">
    <citation type="submission" date="2020-02" db="EMBL/GenBank/DDBJ databases">
        <authorList>
            <person name="Chen W.-M."/>
        </authorList>
    </citation>
    <scope>NUCLEOTIDE SEQUENCE [LARGE SCALE GENOMIC DNA]</scope>
    <source>
        <strain evidence="6 7">KMS-5</strain>
    </source>
</reference>
<gene>
    <name evidence="6" type="ORF">G4Z14_16720</name>
</gene>
<keyword evidence="2" id="KW-0328">Glycosyltransferase</keyword>
<comment type="caution">
    <text evidence="6">The sequence shown here is derived from an EMBL/GenBank/DDBJ whole genome shotgun (WGS) entry which is preliminary data.</text>
</comment>
<feature type="transmembrane region" description="Helical" evidence="4">
    <location>
        <begin position="541"/>
        <end position="563"/>
    </location>
</feature>
<keyword evidence="4" id="KW-0472">Membrane</keyword>
<protein>
    <submittedName>
        <fullName evidence="6">Glycosyltransferase</fullName>
    </submittedName>
</protein>
<dbReference type="RefSeq" id="WP_164627801.1">
    <property type="nucleotide sequence ID" value="NZ_JAAIVJ010000016.1"/>
</dbReference>
<evidence type="ECO:0000256" key="1">
    <source>
        <dbReference type="ARBA" id="ARBA00006739"/>
    </source>
</evidence>
<evidence type="ECO:0000256" key="3">
    <source>
        <dbReference type="ARBA" id="ARBA00022679"/>
    </source>
</evidence>
<keyword evidence="3 6" id="KW-0808">Transferase</keyword>
<accession>A0A6M0QWU9</accession>
<proteinExistence type="inferred from homology"/>
<feature type="transmembrane region" description="Helical" evidence="4">
    <location>
        <begin position="183"/>
        <end position="202"/>
    </location>
</feature>
<evidence type="ECO:0000259" key="5">
    <source>
        <dbReference type="Pfam" id="PF05157"/>
    </source>
</evidence>
<keyword evidence="7" id="KW-1185">Reference proteome</keyword>
<dbReference type="GO" id="GO:0016757">
    <property type="term" value="F:glycosyltransferase activity"/>
    <property type="evidence" value="ECO:0007669"/>
    <property type="project" value="UniProtKB-KW"/>
</dbReference>
<dbReference type="AlphaFoldDB" id="A0A6M0QWU9"/>
<dbReference type="PANTHER" id="PTHR43630">
    <property type="entry name" value="POLY-BETA-1,6-N-ACETYL-D-GLUCOSAMINE SYNTHASE"/>
    <property type="match status" value="1"/>
</dbReference>
<sequence>MASVIALRPAVTDPAQPPSRADALAQALLADAQVAPHAMIEALRLHRARGGRFADLLLARGLVAEDALFRAMAQVWQVALLDTASLRPDARLIDAFGAVDCMALHVLPCRVVGGGTLVATAYPEDFHRHRPRLEALFGPVLMVLAPRAVIEAALLGARGAGLARLAETRVALPDSCRSYRADAYRLPAALLALLLTLAAVSWPAQASLAVTLLALLSGMAFTGLKMAALVGALRHRAEPPAPLIARLPIVSVMVALYREANIAPRLVKRLGKLDYPQELLDVLLVVEADDQLTRAALDRAELPGWMRVVVVPDGTVKTKPRALNFALDHCRGSIVGVYDAEDAPEPDQIRRVVDRFHSRGPDLACLQGRLDFYNPRVNWFSRCFTIEYAAWFRLLLPGIERLGLAVPLGGTTLFFRRAVLESLGRWDAHNVTEDADLGMRIARRGYRTELLDTTTYEEANCRPRSWVKQRSRWIKGFMMTWLTHMRDPRLLWRELGPRKFLGFQLLLAGSVLHALLAPVLWSFWLLPFGLPHPVVAILPDAAFTALLSGFLLIEASLIAFGIAGLARTGHRLSPLWVPTMVFYYPLATLAAYKAAWEMLVQPFYWDKTAHGEFDQMG</sequence>
<dbReference type="InterPro" id="IPR007831">
    <property type="entry name" value="T2SS_GspE_N"/>
</dbReference>
<keyword evidence="4" id="KW-1133">Transmembrane helix</keyword>
<dbReference type="Gene3D" id="3.90.550.10">
    <property type="entry name" value="Spore Coat Polysaccharide Biosynthesis Protein SpsA, Chain A"/>
    <property type="match status" value="1"/>
</dbReference>
<feature type="transmembrane region" description="Helical" evidence="4">
    <location>
        <begin position="500"/>
        <end position="521"/>
    </location>
</feature>
<organism evidence="6 7">
    <name type="scientific">Tabrizicola oligotrophica</name>
    <dbReference type="NCBI Taxonomy" id="2710650"/>
    <lineage>
        <taxon>Bacteria</taxon>
        <taxon>Pseudomonadati</taxon>
        <taxon>Pseudomonadota</taxon>
        <taxon>Alphaproteobacteria</taxon>
        <taxon>Rhodobacterales</taxon>
        <taxon>Paracoccaceae</taxon>
        <taxon>Tabrizicola</taxon>
    </lineage>
</organism>
<evidence type="ECO:0000313" key="6">
    <source>
        <dbReference type="EMBL" id="NEY91935.1"/>
    </source>
</evidence>
<dbReference type="SUPFAM" id="SSF53448">
    <property type="entry name" value="Nucleotide-diphospho-sugar transferases"/>
    <property type="match status" value="1"/>
</dbReference>
<feature type="transmembrane region" description="Helical" evidence="4">
    <location>
        <begin position="208"/>
        <end position="233"/>
    </location>
</feature>
<evidence type="ECO:0000313" key="7">
    <source>
        <dbReference type="Proteomes" id="UP000477782"/>
    </source>
</evidence>
<dbReference type="Pfam" id="PF13641">
    <property type="entry name" value="Glyco_tranf_2_3"/>
    <property type="match status" value="1"/>
</dbReference>
<dbReference type="Pfam" id="PF05157">
    <property type="entry name" value="MshEN"/>
    <property type="match status" value="1"/>
</dbReference>
<feature type="domain" description="Type II secretion system protein GspE N-terminal" evidence="5">
    <location>
        <begin position="77"/>
        <end position="154"/>
    </location>
</feature>